<evidence type="ECO:0000313" key="3">
    <source>
        <dbReference type="Proteomes" id="UP000023152"/>
    </source>
</evidence>
<dbReference type="EMBL" id="ASPP01001180">
    <property type="protein sequence ID" value="ETO35895.1"/>
    <property type="molecule type" value="Genomic_DNA"/>
</dbReference>
<name>X6PBM6_RETFI</name>
<evidence type="ECO:0000256" key="1">
    <source>
        <dbReference type="SAM" id="MobiDB-lite"/>
    </source>
</evidence>
<accession>X6PBM6</accession>
<feature type="region of interest" description="Disordered" evidence="1">
    <location>
        <begin position="85"/>
        <end position="111"/>
    </location>
</feature>
<feature type="region of interest" description="Disordered" evidence="1">
    <location>
        <begin position="156"/>
        <end position="176"/>
    </location>
</feature>
<reference evidence="2 3" key="1">
    <citation type="journal article" date="2013" name="Curr. Biol.">
        <title>The Genome of the Foraminiferan Reticulomyxa filosa.</title>
        <authorList>
            <person name="Glockner G."/>
            <person name="Hulsmann N."/>
            <person name="Schleicher M."/>
            <person name="Noegel A.A."/>
            <person name="Eichinger L."/>
            <person name="Gallinger C."/>
            <person name="Pawlowski J."/>
            <person name="Sierra R."/>
            <person name="Euteneuer U."/>
            <person name="Pillet L."/>
            <person name="Moustafa A."/>
            <person name="Platzer M."/>
            <person name="Groth M."/>
            <person name="Szafranski K."/>
            <person name="Schliwa M."/>
        </authorList>
    </citation>
    <scope>NUCLEOTIDE SEQUENCE [LARGE SCALE GENOMIC DNA]</scope>
</reference>
<evidence type="ECO:0000313" key="2">
    <source>
        <dbReference type="EMBL" id="ETO35895.1"/>
    </source>
</evidence>
<dbReference type="AlphaFoldDB" id="X6PBM6"/>
<comment type="caution">
    <text evidence="2">The sequence shown here is derived from an EMBL/GenBank/DDBJ whole genome shotgun (WGS) entry which is preliminary data.</text>
</comment>
<proteinExistence type="predicted"/>
<feature type="compositionally biased region" description="Low complexity" evidence="1">
    <location>
        <begin position="85"/>
        <end position="95"/>
    </location>
</feature>
<organism evidence="2 3">
    <name type="scientific">Reticulomyxa filosa</name>
    <dbReference type="NCBI Taxonomy" id="46433"/>
    <lineage>
        <taxon>Eukaryota</taxon>
        <taxon>Sar</taxon>
        <taxon>Rhizaria</taxon>
        <taxon>Retaria</taxon>
        <taxon>Foraminifera</taxon>
        <taxon>Monothalamids</taxon>
        <taxon>Reticulomyxidae</taxon>
        <taxon>Reticulomyxa</taxon>
    </lineage>
</organism>
<keyword evidence="3" id="KW-1185">Reference proteome</keyword>
<sequence length="176" mass="20267">MLQHKEKCMYELENENSHYKHYATILKQNFEGLKSNNVQLLQLLQNVEGEFVTKVNHKPTALYNRNYSQEFDPNKFTIDKFIDSSSSSRAPLSPSTDKTHSNFDLNVPNRDRKEKLKERLNSVNKSINNLNVMFDDNASTYENPIDGDNARHCASVSSRNLSQNPNNKSIKKLTSL</sequence>
<protein>
    <submittedName>
        <fullName evidence="2">Uncharacterized protein</fullName>
    </submittedName>
</protein>
<dbReference type="Proteomes" id="UP000023152">
    <property type="component" value="Unassembled WGS sequence"/>
</dbReference>
<gene>
    <name evidence="2" type="ORF">RFI_01167</name>
</gene>